<dbReference type="InterPro" id="IPR001190">
    <property type="entry name" value="SRCR"/>
</dbReference>
<dbReference type="InterPro" id="IPR036772">
    <property type="entry name" value="SRCR-like_dom_sf"/>
</dbReference>
<keyword evidence="3" id="KW-0472">Membrane</keyword>
<keyword evidence="3" id="KW-1133">Transmembrane helix</keyword>
<keyword evidence="1 2" id="KW-1015">Disulfide bond</keyword>
<reference evidence="6" key="1">
    <citation type="journal article" date="2002" name="DNA Cell Biol.">
        <title>Iron induces proliferation and morphogenesis in primmorphs from the marine sponge Suberites domuncula.</title>
        <authorList>
            <person name="Krasko A."/>
            <person name="Schroder H.C."/>
            <person name="Batel R."/>
            <person name="Grebenjuk V.A."/>
            <person name="Steffen R."/>
            <person name="Muller I.M."/>
            <person name="Muller W.E."/>
        </authorList>
    </citation>
    <scope>NUCLEOTIDE SEQUENCE</scope>
</reference>
<evidence type="ECO:0000256" key="4">
    <source>
        <dbReference type="SAM" id="SignalP"/>
    </source>
</evidence>
<evidence type="ECO:0000256" key="1">
    <source>
        <dbReference type="ARBA" id="ARBA00023157"/>
    </source>
</evidence>
<dbReference type="Pfam" id="PF00530">
    <property type="entry name" value="SRCR"/>
    <property type="match status" value="4"/>
</dbReference>
<feature type="disulfide bond" evidence="2">
    <location>
        <begin position="109"/>
        <end position="119"/>
    </location>
</feature>
<organism evidence="6">
    <name type="scientific">Suberites domuncula</name>
    <name type="common">Sponge</name>
    <dbReference type="NCBI Taxonomy" id="55567"/>
    <lineage>
        <taxon>Eukaryota</taxon>
        <taxon>Metazoa</taxon>
        <taxon>Porifera</taxon>
        <taxon>Demospongiae</taxon>
        <taxon>Heteroscleromorpha</taxon>
        <taxon>Suberitida</taxon>
        <taxon>Suberitidae</taxon>
        <taxon>Suberites</taxon>
    </lineage>
</organism>
<dbReference type="SUPFAM" id="SSF56487">
    <property type="entry name" value="SRCR-like"/>
    <property type="match status" value="4"/>
</dbReference>
<dbReference type="GO" id="GO:0016020">
    <property type="term" value="C:membrane"/>
    <property type="evidence" value="ECO:0007669"/>
    <property type="project" value="InterPro"/>
</dbReference>
<keyword evidence="3" id="KW-0812">Transmembrane</keyword>
<evidence type="ECO:0000256" key="2">
    <source>
        <dbReference type="PROSITE-ProRule" id="PRU00196"/>
    </source>
</evidence>
<feature type="domain" description="SRCR" evidence="5">
    <location>
        <begin position="264"/>
        <end position="381"/>
    </location>
</feature>
<dbReference type="AlphaFoldDB" id="Q8SSX3"/>
<evidence type="ECO:0000256" key="3">
    <source>
        <dbReference type="SAM" id="Phobius"/>
    </source>
</evidence>
<feature type="transmembrane region" description="Helical" evidence="3">
    <location>
        <begin position="502"/>
        <end position="524"/>
    </location>
</feature>
<dbReference type="EMBL" id="AJ306613">
    <property type="protein sequence ID" value="CAC84553.1"/>
    <property type="molecule type" value="mRNA"/>
</dbReference>
<feature type="non-terminal residue" evidence="6">
    <location>
        <position position="543"/>
    </location>
</feature>
<name>Q8SSX3_SUBDO</name>
<dbReference type="PANTHER" id="PTHR48071">
    <property type="entry name" value="SRCR DOMAIN-CONTAINING PROTEIN"/>
    <property type="match status" value="1"/>
</dbReference>
<feature type="disulfide bond" evidence="2">
    <location>
        <begin position="433"/>
        <end position="494"/>
    </location>
</feature>
<dbReference type="PROSITE" id="PS50287">
    <property type="entry name" value="SRCR_2"/>
    <property type="match status" value="4"/>
</dbReference>
<feature type="domain" description="SRCR" evidence="5">
    <location>
        <begin position="33"/>
        <end position="140"/>
    </location>
</feature>
<feature type="chain" id="PRO_5004313566" evidence="4">
    <location>
        <begin position="24"/>
        <end position="543"/>
    </location>
</feature>
<dbReference type="Gene3D" id="3.10.250.10">
    <property type="entry name" value="SRCR-like domain"/>
    <property type="match status" value="4"/>
</dbReference>
<sequence length="543" mass="57662">MGSYRVLRSCVHLLLLFSVAVTAQDLCSEEGALRLETLSVSSTAGRVEICSGGVWGTICVESSAIAWSEKNAQVVCKQLEFSGALNSLIQEFAPAPPTGTPSHYHSVACNGMETMISQCTKQDNSGSTCPVNRAAHVVCRREVTNLDVRLVGSAQNGRGAVEVYDASQGVSTWRTLCPDSGVWDNVRANAVCVQLGYESGTAMTFEISMGNTVAGRTVANINCSTVFTFQGCSATFQPSGFCAAMATEYAGVACSSSSRARGSVRLFGSSGTGTTVSRGRVEVLFNGKWGAVCNNLWSSVDGQTVCREIGFEGASSQVSINPTDIGDIPQTTNLPIWLGGIECTFSSSNLLSCPRTDTSIGYASLCDERTTQNSDALLDCNVKEACSEEDSVRINTFTGSTSAGYVEICRDNSWESICAGSSAWSEKNAQVVCKELGFSGALNSVLSSTLPSPPTNILYRYHDVNCNGTERNLATCDAVQTAQTCSGGLAAVVCRPMSKCSGINFCGFMIANIVLSYFVTSLIYKLTTTVTVYCRNNNIIVYK</sequence>
<feature type="signal peptide" evidence="4">
    <location>
        <begin position="1"/>
        <end position="23"/>
    </location>
</feature>
<accession>Q8SSX3</accession>
<keyword evidence="4" id="KW-0732">Signal</keyword>
<feature type="disulfide bond" evidence="2">
    <location>
        <begin position="343"/>
        <end position="353"/>
    </location>
</feature>
<dbReference type="PROSITE" id="PS00420">
    <property type="entry name" value="SRCR_1"/>
    <property type="match status" value="1"/>
</dbReference>
<proteinExistence type="evidence at transcript level"/>
<dbReference type="SMART" id="SM00202">
    <property type="entry name" value="SR"/>
    <property type="match status" value="4"/>
</dbReference>
<evidence type="ECO:0000313" key="6">
    <source>
        <dbReference type="EMBL" id="CAC84553.1"/>
    </source>
</evidence>
<protein>
    <submittedName>
        <fullName evidence="6">Scavenger Receptor</fullName>
    </submittedName>
</protein>
<comment type="caution">
    <text evidence="2">Lacks conserved residue(s) required for the propagation of feature annotation.</text>
</comment>
<feature type="domain" description="SRCR" evidence="5">
    <location>
        <begin position="148"/>
        <end position="255"/>
    </location>
</feature>
<feature type="domain" description="SRCR" evidence="5">
    <location>
        <begin position="392"/>
        <end position="495"/>
    </location>
</feature>
<feature type="disulfide bond" evidence="2">
    <location>
        <begin position="466"/>
        <end position="476"/>
    </location>
</feature>
<dbReference type="PANTHER" id="PTHR48071:SF18">
    <property type="entry name" value="DELETED IN MALIGNANT BRAIN TUMORS 1 PROTEIN-RELATED"/>
    <property type="match status" value="1"/>
</dbReference>
<keyword evidence="6" id="KW-0675">Receptor</keyword>
<gene>
    <name evidence="6" type="primary">srcrr</name>
</gene>
<evidence type="ECO:0000259" key="5">
    <source>
        <dbReference type="PROSITE" id="PS50287"/>
    </source>
</evidence>